<dbReference type="SMART" id="SM00848">
    <property type="entry name" value="Inhibitor_I29"/>
    <property type="match status" value="1"/>
</dbReference>
<dbReference type="InterPro" id="IPR038765">
    <property type="entry name" value="Papain-like_cys_pep_sf"/>
</dbReference>
<dbReference type="InParanoid" id="D3BTA4"/>
<dbReference type="SUPFAM" id="SSF54001">
    <property type="entry name" value="Cysteine proteinases"/>
    <property type="match status" value="1"/>
</dbReference>
<keyword evidence="1" id="KW-1133">Transmembrane helix</keyword>
<feature type="transmembrane region" description="Helical" evidence="1">
    <location>
        <begin position="148"/>
        <end position="177"/>
    </location>
</feature>
<evidence type="ECO:0000313" key="4">
    <source>
        <dbReference type="EMBL" id="EFA75321.1"/>
    </source>
</evidence>
<dbReference type="Proteomes" id="UP000001396">
    <property type="component" value="Unassembled WGS sequence"/>
</dbReference>
<dbReference type="GeneID" id="31366865"/>
<sequence length="230" mass="24826">MKYIVLIICLILFVNNISSEYIASDSDVQDVFKAWAAAYKKSYTSEEFQTAFQTWKVNFNKVVSHNSKFNQLPDVIVTQNPESNSAIDFVTQEQINPLVSFASAPTVTLPKSNVQMLSLNYYADISYSDFVSKFTGGIPPETSAASSAVLSVGAIVGIAVGGGVAVAAITVGIVVAIKKKRSKKTIHVTNANSKSDQISSPVAVPPGSTNIFHLEPPHHSITARLFEVKK</sequence>
<dbReference type="InterPro" id="IPR013201">
    <property type="entry name" value="Prot_inhib_I29"/>
</dbReference>
<name>D3BTA4_HETP5</name>
<keyword evidence="1" id="KW-0812">Transmembrane</keyword>
<proteinExistence type="predicted"/>
<evidence type="ECO:0000256" key="2">
    <source>
        <dbReference type="SAM" id="SignalP"/>
    </source>
</evidence>
<accession>D3BTA4</accession>
<organism evidence="4 5">
    <name type="scientific">Heterostelium pallidum (strain ATCC 26659 / Pp 5 / PN500)</name>
    <name type="common">Cellular slime mold</name>
    <name type="synonym">Polysphondylium pallidum</name>
    <dbReference type="NCBI Taxonomy" id="670386"/>
    <lineage>
        <taxon>Eukaryota</taxon>
        <taxon>Amoebozoa</taxon>
        <taxon>Evosea</taxon>
        <taxon>Eumycetozoa</taxon>
        <taxon>Dictyostelia</taxon>
        <taxon>Acytosteliales</taxon>
        <taxon>Acytosteliaceae</taxon>
        <taxon>Heterostelium</taxon>
    </lineage>
</organism>
<dbReference type="Gene3D" id="1.10.287.2250">
    <property type="match status" value="1"/>
</dbReference>
<evidence type="ECO:0000313" key="5">
    <source>
        <dbReference type="Proteomes" id="UP000001396"/>
    </source>
</evidence>
<dbReference type="EMBL" id="ADBJ01000056">
    <property type="protein sequence ID" value="EFA75321.1"/>
    <property type="molecule type" value="Genomic_DNA"/>
</dbReference>
<keyword evidence="5" id="KW-1185">Reference proteome</keyword>
<gene>
    <name evidence="4" type="ORF">PPL_11397</name>
</gene>
<evidence type="ECO:0000256" key="1">
    <source>
        <dbReference type="SAM" id="Phobius"/>
    </source>
</evidence>
<feature type="signal peptide" evidence="2">
    <location>
        <begin position="1"/>
        <end position="19"/>
    </location>
</feature>
<feature type="chain" id="PRO_5003041475" description="Cathepsin propeptide inhibitor domain-containing protein" evidence="2">
    <location>
        <begin position="20"/>
        <end position="230"/>
    </location>
</feature>
<reference evidence="4 5" key="1">
    <citation type="journal article" date="2011" name="Genome Res.">
        <title>Phylogeny-wide analysis of social amoeba genomes highlights ancient origins for complex intercellular communication.</title>
        <authorList>
            <person name="Heidel A.J."/>
            <person name="Lawal H.M."/>
            <person name="Felder M."/>
            <person name="Schilde C."/>
            <person name="Helps N.R."/>
            <person name="Tunggal B."/>
            <person name="Rivero F."/>
            <person name="John U."/>
            <person name="Schleicher M."/>
            <person name="Eichinger L."/>
            <person name="Platzer M."/>
            <person name="Noegel A.A."/>
            <person name="Schaap P."/>
            <person name="Gloeckner G."/>
        </authorList>
    </citation>
    <scope>NUCLEOTIDE SEQUENCE [LARGE SCALE GENOMIC DNA]</scope>
    <source>
        <strain evidence="5">ATCC 26659 / Pp 5 / PN500</strain>
    </source>
</reference>
<comment type="caution">
    <text evidence="4">The sequence shown here is derived from an EMBL/GenBank/DDBJ whole genome shotgun (WGS) entry which is preliminary data.</text>
</comment>
<feature type="domain" description="Cathepsin propeptide inhibitor" evidence="3">
    <location>
        <begin position="32"/>
        <end position="130"/>
    </location>
</feature>
<dbReference type="OMA" id="SANHMTH"/>
<dbReference type="AlphaFoldDB" id="D3BTA4"/>
<protein>
    <recommendedName>
        <fullName evidence="3">Cathepsin propeptide inhibitor domain-containing protein</fullName>
    </recommendedName>
</protein>
<dbReference type="RefSeq" id="XP_020427455.1">
    <property type="nucleotide sequence ID" value="XM_020582152.1"/>
</dbReference>
<keyword evidence="2" id="KW-0732">Signal</keyword>
<keyword evidence="1" id="KW-0472">Membrane</keyword>
<evidence type="ECO:0000259" key="3">
    <source>
        <dbReference type="SMART" id="SM00848"/>
    </source>
</evidence>
<dbReference type="Pfam" id="PF08246">
    <property type="entry name" value="Inhibitor_I29"/>
    <property type="match status" value="1"/>
</dbReference>